<proteinExistence type="predicted"/>
<protein>
    <submittedName>
        <fullName evidence="1">Uncharacterized protein</fullName>
    </submittedName>
</protein>
<dbReference type="AlphaFoldDB" id="T0L4M4"/>
<dbReference type="Proteomes" id="UP000015530">
    <property type="component" value="Unassembled WGS sequence"/>
</dbReference>
<comment type="caution">
    <text evidence="1">The sequence shown here is derived from an EMBL/GenBank/DDBJ whole genome shotgun (WGS) entry which is preliminary data.</text>
</comment>
<evidence type="ECO:0000313" key="2">
    <source>
        <dbReference type="Proteomes" id="UP000015530"/>
    </source>
</evidence>
<accession>T0L4M4</accession>
<dbReference type="HOGENOM" id="CLU_3433155_0_0_1"/>
<name>T0L4M4_COLGC</name>
<reference evidence="2" key="1">
    <citation type="journal article" date="2013" name="Mol. Plant Microbe Interact.">
        <title>Global aspects of pacC regulation of pathogenicity genes in Colletotrichum gloeosporioides as revealed by transcriptome analysis.</title>
        <authorList>
            <person name="Alkan N."/>
            <person name="Meng X."/>
            <person name="Friedlander G."/>
            <person name="Reuveni E."/>
            <person name="Sukno S."/>
            <person name="Sherman A."/>
            <person name="Thon M."/>
            <person name="Fluhr R."/>
            <person name="Prusky D."/>
        </authorList>
    </citation>
    <scope>NUCLEOTIDE SEQUENCE [LARGE SCALE GENOMIC DNA]</scope>
    <source>
        <strain evidence="2">Cg-14</strain>
    </source>
</reference>
<organism evidence="1 2">
    <name type="scientific">Colletotrichum gloeosporioides (strain Cg-14)</name>
    <name type="common">Anthracnose fungus</name>
    <name type="synonym">Glomerella cingulata</name>
    <dbReference type="NCBI Taxonomy" id="1237896"/>
    <lineage>
        <taxon>Eukaryota</taxon>
        <taxon>Fungi</taxon>
        <taxon>Dikarya</taxon>
        <taxon>Ascomycota</taxon>
        <taxon>Pezizomycotina</taxon>
        <taxon>Sordariomycetes</taxon>
        <taxon>Hypocreomycetidae</taxon>
        <taxon>Glomerellales</taxon>
        <taxon>Glomerellaceae</taxon>
        <taxon>Colletotrichum</taxon>
        <taxon>Colletotrichum gloeosporioides species complex</taxon>
    </lineage>
</organism>
<gene>
    <name evidence="1" type="ORF">CGLO_18190</name>
</gene>
<sequence>MLSIISIGTDPKLIAL</sequence>
<evidence type="ECO:0000313" key="1">
    <source>
        <dbReference type="EMBL" id="EQB43190.1"/>
    </source>
</evidence>
<dbReference type="EMBL" id="AMYD01004419">
    <property type="protein sequence ID" value="EQB43190.1"/>
    <property type="molecule type" value="Genomic_DNA"/>
</dbReference>